<sequence length="100" mass="10805">MCCSLLQIYSYCMVGVIYVSYTTTCLGLIILKILGLFGNYECLGEGGKCLSEGFNCLPDNNLALFLCLGIVVWNWVELLFTSLASISDGILSMTVGGEVV</sequence>
<feature type="transmembrane region" description="Helical" evidence="1">
    <location>
        <begin position="12"/>
        <end position="34"/>
    </location>
</feature>
<dbReference type="EMBL" id="OX451740">
    <property type="protein sequence ID" value="CAI8614232.1"/>
    <property type="molecule type" value="Genomic_DNA"/>
</dbReference>
<protein>
    <recommendedName>
        <fullName evidence="4">Transmembrane protein</fullName>
    </recommendedName>
</protein>
<keyword evidence="1" id="KW-1133">Transmembrane helix</keyword>
<proteinExistence type="predicted"/>
<keyword evidence="3" id="KW-1185">Reference proteome</keyword>
<evidence type="ECO:0000313" key="2">
    <source>
        <dbReference type="EMBL" id="CAI8614232.1"/>
    </source>
</evidence>
<accession>A0AAV1AY85</accession>
<evidence type="ECO:0008006" key="4">
    <source>
        <dbReference type="Google" id="ProtNLM"/>
    </source>
</evidence>
<dbReference type="AlphaFoldDB" id="A0AAV1AY85"/>
<keyword evidence="1" id="KW-0812">Transmembrane</keyword>
<reference evidence="2 3" key="1">
    <citation type="submission" date="2023-01" db="EMBL/GenBank/DDBJ databases">
        <authorList>
            <person name="Kreplak J."/>
        </authorList>
    </citation>
    <scope>NUCLEOTIDE SEQUENCE [LARGE SCALE GENOMIC DNA]</scope>
</reference>
<dbReference type="Proteomes" id="UP001157006">
    <property type="component" value="Chromosome 5"/>
</dbReference>
<evidence type="ECO:0000313" key="3">
    <source>
        <dbReference type="Proteomes" id="UP001157006"/>
    </source>
</evidence>
<keyword evidence="1" id="KW-0472">Membrane</keyword>
<evidence type="ECO:0000256" key="1">
    <source>
        <dbReference type="SAM" id="Phobius"/>
    </source>
</evidence>
<feature type="transmembrane region" description="Helical" evidence="1">
    <location>
        <begin position="62"/>
        <end position="84"/>
    </location>
</feature>
<name>A0AAV1AY85_VICFA</name>
<gene>
    <name evidence="2" type="ORF">VFH_V120040</name>
</gene>
<organism evidence="2 3">
    <name type="scientific">Vicia faba</name>
    <name type="common">Broad bean</name>
    <name type="synonym">Faba vulgaris</name>
    <dbReference type="NCBI Taxonomy" id="3906"/>
    <lineage>
        <taxon>Eukaryota</taxon>
        <taxon>Viridiplantae</taxon>
        <taxon>Streptophyta</taxon>
        <taxon>Embryophyta</taxon>
        <taxon>Tracheophyta</taxon>
        <taxon>Spermatophyta</taxon>
        <taxon>Magnoliopsida</taxon>
        <taxon>eudicotyledons</taxon>
        <taxon>Gunneridae</taxon>
        <taxon>Pentapetalae</taxon>
        <taxon>rosids</taxon>
        <taxon>fabids</taxon>
        <taxon>Fabales</taxon>
        <taxon>Fabaceae</taxon>
        <taxon>Papilionoideae</taxon>
        <taxon>50 kb inversion clade</taxon>
        <taxon>NPAAA clade</taxon>
        <taxon>Hologalegina</taxon>
        <taxon>IRL clade</taxon>
        <taxon>Fabeae</taxon>
        <taxon>Vicia</taxon>
    </lineage>
</organism>